<organism evidence="7 8">
    <name type="scientific">Allacma fusca</name>
    <dbReference type="NCBI Taxonomy" id="39272"/>
    <lineage>
        <taxon>Eukaryota</taxon>
        <taxon>Metazoa</taxon>
        <taxon>Ecdysozoa</taxon>
        <taxon>Arthropoda</taxon>
        <taxon>Hexapoda</taxon>
        <taxon>Collembola</taxon>
        <taxon>Symphypleona</taxon>
        <taxon>Sminthuridae</taxon>
        <taxon>Allacma</taxon>
    </lineage>
</organism>
<keyword evidence="3" id="KW-0235">DNA replication</keyword>
<dbReference type="OrthoDB" id="10258882at2759"/>
<keyword evidence="8" id="KW-1185">Reference proteome</keyword>
<feature type="region of interest" description="Disordered" evidence="6">
    <location>
        <begin position="139"/>
        <end position="181"/>
    </location>
</feature>
<evidence type="ECO:0000256" key="1">
    <source>
        <dbReference type="ARBA" id="ARBA00004123"/>
    </source>
</evidence>
<evidence type="ECO:0000256" key="2">
    <source>
        <dbReference type="ARBA" id="ARBA00010727"/>
    </source>
</evidence>
<comment type="similarity">
    <text evidence="2">Belongs to the CDC45 family.</text>
</comment>
<reference evidence="7" key="1">
    <citation type="submission" date="2021-06" db="EMBL/GenBank/DDBJ databases">
        <authorList>
            <person name="Hodson N. C."/>
            <person name="Mongue J. A."/>
            <person name="Jaron S. K."/>
        </authorList>
    </citation>
    <scope>NUCLEOTIDE SEQUENCE</scope>
</reference>
<accession>A0A8J2PN60</accession>
<dbReference type="AlphaFoldDB" id="A0A8J2PN60"/>
<dbReference type="GO" id="GO:0003682">
    <property type="term" value="F:chromatin binding"/>
    <property type="evidence" value="ECO:0007669"/>
    <property type="project" value="TreeGrafter"/>
</dbReference>
<sequence>MFIEHLRKDFYEQLPGSRPLIIAAPDVDAVCTVKILQFLFNIDGIAYTLVSAEGNHELKEHFVEFREQVKNIILVNCGGTIDVLALLDNPENVIIYIIDSHRPTHILNIYDDSQQVRIVIPPGEQELIPAFDDIFRDDIESDDDDSQEDDSGLDEEGEEGDGGGSRKRRRRLEPTAVEKRRERRDWQEKRRRVLFDYSQFSYYGPPASLIMLEVAWTMSRGGPELVWYSIVGLTDSYIMKKIDRQHYILLAHQLQSHVARLKHSQQNQRDAMKLLFEKEICLHLYRHWNIHESLAVTPYFACKFKFWTGEKQMNRFLLDIGLPLSQCRQKLVAMDLNIRKALKDMFEKKADKWNMDEITIPSFTRQVGLRRKYSAIDCHWAALAVLESPANDLTMSERFKSALDCLPAERMAELDKGVEAAKILLKTIRQQVQAFLDTHTVVSLGPFLLATISTEGIDTKYFVNQNSLILLARFTLMAAVDSSNSRKAAGLPLIMIVPQSADVFLLIGLPPLAADSSSNLFGKAFERVAECLEEGVAMDAFESFIVQVKAEKKKKFIDKLLEIME</sequence>
<dbReference type="Pfam" id="PF02724">
    <property type="entry name" value="CDC45"/>
    <property type="match status" value="1"/>
</dbReference>
<evidence type="ECO:0000256" key="5">
    <source>
        <dbReference type="ARBA" id="ARBA00023306"/>
    </source>
</evidence>
<dbReference type="GO" id="GO:1902977">
    <property type="term" value="P:mitotic DNA replication preinitiation complex assembly"/>
    <property type="evidence" value="ECO:0007669"/>
    <property type="project" value="TreeGrafter"/>
</dbReference>
<comment type="subcellular location">
    <subcellularLocation>
        <location evidence="1">Nucleus</location>
    </subcellularLocation>
</comment>
<protein>
    <recommendedName>
        <fullName evidence="9">Cell division control protein 45</fullName>
    </recommendedName>
</protein>
<dbReference type="InterPro" id="IPR003874">
    <property type="entry name" value="CDC45"/>
</dbReference>
<keyword evidence="5" id="KW-0131">Cell cycle</keyword>
<feature type="compositionally biased region" description="Acidic residues" evidence="6">
    <location>
        <begin position="139"/>
        <end position="161"/>
    </location>
</feature>
<keyword evidence="4" id="KW-0539">Nucleus</keyword>
<dbReference type="Proteomes" id="UP000708208">
    <property type="component" value="Unassembled WGS sequence"/>
</dbReference>
<evidence type="ECO:0000256" key="4">
    <source>
        <dbReference type="ARBA" id="ARBA00023242"/>
    </source>
</evidence>
<dbReference type="PANTHER" id="PTHR10507">
    <property type="entry name" value="CDC45-RELATED PROTEIN"/>
    <property type="match status" value="1"/>
</dbReference>
<dbReference type="GO" id="GO:0000727">
    <property type="term" value="P:double-strand break repair via break-induced replication"/>
    <property type="evidence" value="ECO:0007669"/>
    <property type="project" value="TreeGrafter"/>
</dbReference>
<dbReference type="EMBL" id="CAJVCH010571335">
    <property type="protein sequence ID" value="CAG7837238.1"/>
    <property type="molecule type" value="Genomic_DNA"/>
</dbReference>
<dbReference type="PANTHER" id="PTHR10507:SF0">
    <property type="entry name" value="CELL DIVISION CONTROL PROTEIN 45 HOMOLOG"/>
    <property type="match status" value="1"/>
</dbReference>
<gene>
    <name evidence="7" type="ORF">AFUS01_LOCUS46383</name>
</gene>
<comment type="caution">
    <text evidence="7">The sequence shown here is derived from an EMBL/GenBank/DDBJ whole genome shotgun (WGS) entry which is preliminary data.</text>
</comment>
<proteinExistence type="inferred from homology"/>
<name>A0A8J2PN60_9HEXA</name>
<dbReference type="GO" id="GO:0006270">
    <property type="term" value="P:DNA replication initiation"/>
    <property type="evidence" value="ECO:0007669"/>
    <property type="project" value="InterPro"/>
</dbReference>
<dbReference type="GO" id="GO:0003697">
    <property type="term" value="F:single-stranded DNA binding"/>
    <property type="evidence" value="ECO:0007669"/>
    <property type="project" value="TreeGrafter"/>
</dbReference>
<feature type="compositionally biased region" description="Basic and acidic residues" evidence="6">
    <location>
        <begin position="172"/>
        <end position="181"/>
    </location>
</feature>
<evidence type="ECO:0000313" key="7">
    <source>
        <dbReference type="EMBL" id="CAG7837238.1"/>
    </source>
</evidence>
<evidence type="ECO:0000313" key="8">
    <source>
        <dbReference type="Proteomes" id="UP000708208"/>
    </source>
</evidence>
<dbReference type="GO" id="GO:0003688">
    <property type="term" value="F:DNA replication origin binding"/>
    <property type="evidence" value="ECO:0007669"/>
    <property type="project" value="TreeGrafter"/>
</dbReference>
<evidence type="ECO:0000256" key="3">
    <source>
        <dbReference type="ARBA" id="ARBA00022705"/>
    </source>
</evidence>
<dbReference type="GO" id="GO:0031261">
    <property type="term" value="C:DNA replication preinitiation complex"/>
    <property type="evidence" value="ECO:0007669"/>
    <property type="project" value="TreeGrafter"/>
</dbReference>
<evidence type="ECO:0008006" key="9">
    <source>
        <dbReference type="Google" id="ProtNLM"/>
    </source>
</evidence>
<evidence type="ECO:0000256" key="6">
    <source>
        <dbReference type="SAM" id="MobiDB-lite"/>
    </source>
</evidence>